<reference evidence="8 9" key="1">
    <citation type="journal article" date="2015" name="Nature">
        <title>rRNA introns, odd ribosomes, and small enigmatic genomes across a large radiation of phyla.</title>
        <authorList>
            <person name="Brown C.T."/>
            <person name="Hug L.A."/>
            <person name="Thomas B.C."/>
            <person name="Sharon I."/>
            <person name="Castelle C.J."/>
            <person name="Singh A."/>
            <person name="Wilkins M.J."/>
            <person name="Williams K.H."/>
            <person name="Banfield J.F."/>
        </authorList>
    </citation>
    <scope>NUCLEOTIDE SEQUENCE [LARGE SCALE GENOMIC DNA]</scope>
</reference>
<dbReference type="SUPFAM" id="SSF46992">
    <property type="entry name" value="Ribosomal protein S20"/>
    <property type="match status" value="1"/>
</dbReference>
<comment type="caution">
    <text evidence="8">The sequence shown here is derived from an EMBL/GenBank/DDBJ whole genome shotgun (WGS) entry which is preliminary data.</text>
</comment>
<evidence type="ECO:0000256" key="7">
    <source>
        <dbReference type="SAM" id="MobiDB-lite"/>
    </source>
</evidence>
<keyword evidence="1" id="KW-0699">rRNA-binding</keyword>
<organism evidence="8 9">
    <name type="scientific">Candidatus Woesebacteria bacterium GW2011_GWA1_40_43</name>
    <dbReference type="NCBI Taxonomy" id="1618553"/>
    <lineage>
        <taxon>Bacteria</taxon>
        <taxon>Candidatus Woeseibacteriota</taxon>
    </lineage>
</organism>
<evidence type="ECO:0000256" key="4">
    <source>
        <dbReference type="ARBA" id="ARBA00023274"/>
    </source>
</evidence>
<dbReference type="Proteomes" id="UP000034293">
    <property type="component" value="Unassembled WGS sequence"/>
</dbReference>
<name>A0A0G0VMZ9_9BACT</name>
<evidence type="ECO:0000256" key="3">
    <source>
        <dbReference type="ARBA" id="ARBA00022980"/>
    </source>
</evidence>
<feature type="compositionally biased region" description="Basic residues" evidence="7">
    <location>
        <begin position="87"/>
        <end position="96"/>
    </location>
</feature>
<dbReference type="GO" id="GO:0003735">
    <property type="term" value="F:structural constituent of ribosome"/>
    <property type="evidence" value="ECO:0007669"/>
    <property type="project" value="InterPro"/>
</dbReference>
<sequence>PVTKTAKRALRGSKNKTQVNKILVKKLEIAIRVAKKSKNNEKVLTAVSLADRAAKKRIIHRNKAARIKSQLSRLVSVKTAPKSAKSPSKKASAKKK</sequence>
<dbReference type="GO" id="GO:0006412">
    <property type="term" value="P:translation"/>
    <property type="evidence" value="ECO:0007669"/>
    <property type="project" value="InterPro"/>
</dbReference>
<dbReference type="InterPro" id="IPR036510">
    <property type="entry name" value="Ribosomal_bS20_sf"/>
</dbReference>
<proteinExistence type="predicted"/>
<dbReference type="NCBIfam" id="TIGR00029">
    <property type="entry name" value="S20"/>
    <property type="match status" value="1"/>
</dbReference>
<evidence type="ECO:0000313" key="9">
    <source>
        <dbReference type="Proteomes" id="UP000034293"/>
    </source>
</evidence>
<keyword evidence="2" id="KW-0694">RNA-binding</keyword>
<dbReference type="Gene3D" id="1.20.58.110">
    <property type="entry name" value="Ribosomal protein S20"/>
    <property type="match status" value="1"/>
</dbReference>
<dbReference type="AlphaFoldDB" id="A0A0G0VMZ9"/>
<dbReference type="EMBL" id="LBZA01000012">
    <property type="protein sequence ID" value="KKR64122.1"/>
    <property type="molecule type" value="Genomic_DNA"/>
</dbReference>
<dbReference type="Pfam" id="PF01649">
    <property type="entry name" value="Ribosomal_S20p"/>
    <property type="match status" value="1"/>
</dbReference>
<accession>A0A0G0VMZ9</accession>
<evidence type="ECO:0000313" key="8">
    <source>
        <dbReference type="EMBL" id="KKR64122.1"/>
    </source>
</evidence>
<evidence type="ECO:0000256" key="2">
    <source>
        <dbReference type="ARBA" id="ARBA00022884"/>
    </source>
</evidence>
<dbReference type="GO" id="GO:0005840">
    <property type="term" value="C:ribosome"/>
    <property type="evidence" value="ECO:0007669"/>
    <property type="project" value="UniProtKB-KW"/>
</dbReference>
<dbReference type="GO" id="GO:1990904">
    <property type="term" value="C:ribonucleoprotein complex"/>
    <property type="evidence" value="ECO:0007669"/>
    <property type="project" value="UniProtKB-KW"/>
</dbReference>
<dbReference type="InterPro" id="IPR002583">
    <property type="entry name" value="Ribosomal_bS20"/>
</dbReference>
<evidence type="ECO:0000256" key="6">
    <source>
        <dbReference type="ARBA" id="ARBA00035343"/>
    </source>
</evidence>
<protein>
    <recommendedName>
        <fullName evidence="5">Small ribosomal subunit protein bS20</fullName>
    </recommendedName>
    <alternativeName>
        <fullName evidence="6">30S ribosomal protein S20</fullName>
    </alternativeName>
</protein>
<feature type="non-terminal residue" evidence="8">
    <location>
        <position position="1"/>
    </location>
</feature>
<dbReference type="GO" id="GO:0019843">
    <property type="term" value="F:rRNA binding"/>
    <property type="evidence" value="ECO:0007669"/>
    <property type="project" value="UniProtKB-KW"/>
</dbReference>
<evidence type="ECO:0000256" key="1">
    <source>
        <dbReference type="ARBA" id="ARBA00022730"/>
    </source>
</evidence>
<evidence type="ECO:0000256" key="5">
    <source>
        <dbReference type="ARBA" id="ARBA00035136"/>
    </source>
</evidence>
<keyword evidence="4" id="KW-0687">Ribonucleoprotein</keyword>
<feature type="region of interest" description="Disordered" evidence="7">
    <location>
        <begin position="75"/>
        <end position="96"/>
    </location>
</feature>
<gene>
    <name evidence="8" type="ORF">UU02_C0012G0001</name>
</gene>
<keyword evidence="3 8" id="KW-0689">Ribosomal protein</keyword>